<dbReference type="SMART" id="SM00736">
    <property type="entry name" value="CADG"/>
    <property type="match status" value="1"/>
</dbReference>
<sequence length="6672" mass="675305">MVKAGNQESVQQQPEFAAVLQAQNGARVVVPGGEFLQTAEFVRSGPDLVLVGEDGTRILIKDYFAQPNPPALVSDNGAVIDPDLAAILAGPLAPNQYAQAAANIATDGSAATSSIGKVSVLHGKVMVRHADGTRSELKAGDEVFADDVIETGKDGSVGLTFADGTTFSLGSAGRMVLDDLVYDPLTHTGEGTIAVLQGQFTFVSGQIPKTAPDALTVKTPSMTVGIRGTAGAGNTQTVVLLAEQGGVAGELVITTPSGQTLTVNVPGLAATVSPTGTLLSVQMSPAQVQALAGSSLTALPNPGSLSNEYNTGDQNQNQDNPIQPPPGQTQQELQQAVQTAVEQALAQQQAAQAAAQAVQQINQLIGQIGLAIEGARRDATKQAEDILDAEEAARQGRIADAIAAVRAVRDQISPFATDAQTALTTAEAAFADTDSDAVQTAVDDQLAIALAKWEAINVTDSDLDEAGIQTLMDLALAATKGTEGGQTVTYAEAVAVYNAEVLPLKSAAYAAYTRLQALSEFNTLAKKWTDGSAITAKLTTHDTAETTAEAVTALQTAANEATAAETAARQAARSPIIERAAAQAEWDVRIDGLAETRAGLGKAIIDYVTLHQDLSDAAATYGLTANILTAYTTYKGLVDGMSADASTIDFHKETAVVNALEALKTAITTDNLDDNDYAQAISSWMTAEVNAVTAETQAEDAYNTADAVADAAEALVTTATAAASDAASAYATGQTAASDAADAAATARYEEVLAATSAQYQAELVMSNALDDLAGDLGSDGATSLSTAKGDVYVAQAAAAAAKAAAASATSYNVTTALDALNDAKAAVADLVTRASEAETAVGQAGTALTMASKRPDSALLDQAEQESQDVANQALIKAEADYAKALTIQAEIANQKALAEAYQAEAQQAYDAAKGYAAADAAATAETLAAAQSAADAAALQAKAAWDTAQAAKTAGDTAAKAFNNVLDTGETRDLAKELDARVRADTDGAGPITAGTAVSTLSTLTTALASASTTLGTYQANAAALGNATVSAKLAAAVAALSAANATSGALKTADTALVNARTQLTEATAGTKQADIQTALTNAQAKAELAAAKSEAAHAVDPNSPTAADDAKALAQEAATAAKEAAAFAATATDLAKQLAATAQTLAIVQTSVDSAVADASAKVKAAVDLVNWANADYLAVSLTTTARNAVDSTGNSADAADTKTFITGIKSTVTASTGVYTQLTAMKDAALATTADAQAKATIQAAFDRAAAAMATINTAISKIDGDNGLLAKAQAALSTAETKTAEALAATSANYAITAATQAQNAAAEAKRLADLIADYRLQVSNTATAATDSAIEIIQAAYDEAVTAQARLSVAVSMEALLQPASVSLSQAQTAAQLVTEKTLLAQSLAKTATDALSDPAKTHLDIADERDDSAGAAGDAATANTTVATKVADAIAKAEAAMTFYEGLSASQKTSVLTAYYEQAKKIIADVGALKTDAADRAAQAAQAATVAQNAYDTLVQYAADADAREVAAIDASSATAKSAIDALTNAAAQAAKTKATADTLDASVNTDALVTSIANFLTAHPSGTAHDAVVAIQSKLQTAADAADAAAAKLGTLSTSISTESGTATSAYNALKVLDADSDPDAADVTSAAGYATAVQQSATKVSGLTTAMDAQKNALAKAIEQISSLQTQFQSYVDSLSGETKAAMKVDAVSDTLTFPEDDGTQTLTQTLNLLGNDTQGSGGTLKVVVLSLPTKGTLYLSDGTTKVTAGMELTDAQAAALKYTPSGAVSSPTATITDAFNYQLVRSGTVEALVNGELVSQNYSTSDSASVTLSITHVNYAPTLQGTAPSLPTLTENPATNTGVSVFTLLAGNANDAETAKASLGMAVTGLTDASIGTWEYKLSEGGTWTTISSVSPGSALLLGPGAYVRFVPAANANSQAAGVTPTITYRAWDTSSGTAGNTADTTTSGGFSAYSSASLSAGITVTAVVLKPTLSLTATELYAPLVTDESSIISLDIGIADIPDSTVITITGLPTGASLSAGTAVDGVWTLTPAQLSGLQLITAVNYNGDITLGITATATDGSGTTLISKTDTATLKIGVGPQNVAVDGVSDKSSSLRPVIMEGGANADTMTGSSLGDSLIGNGGNDTLTGGGGADTLTGGTGSADVFRYASATDSINGKTDTITDFESGSDTIRLEGIGGVSYLHGAYPFTTNTAVTLAAIQADSRFSDVVVFFTDGPDGYLYVKGAGTGTSYDGTFIKLAGQSSPPDLADLSGITHNLIVGTTGDETVSASDGLDVLVGDSGSDTFRFNSANDSTTSATDVISDFTDGDDIVKLQDSNGYGMLRGAYTWAGSTSATIAAIAADTAIANSVVFFTDGTDGWIYTKGAGTGLTSFDGLMVKLAGVTSQPDSVVQGALDYASLSTSALATTEDASASGTAAVRFEGGTFTYDLGLDGGTPILKLATSMGEVSIDPVTGVYTYTPTAGAQALEQGESGSDSFVVYGRNGDGVVGSSTVAVALTGVNDAPVVESDLYFNGNSILTLPVTADTNFAGTEDFTIAMTVQPDGAGTLFRQAAYANELGILTRVNADGSLEVAFDAMSAGGWEWFHTAADTATMGALNDIAITKSGSTITLYVNGLTVTLLDTSGNPVTDLTGARLTVGASSAGTMFGSAQGSDYFTGHLTEISLFNAALDASAISEWTTNGVTTLDSGSLAALQANYLFSIHNGSIVADTTGQSPSIDLGGMSQAPQWAVSATAAEDTVLNGNLVALDPEDNTLTFAVTTAPAHGTLTIDSSGQWTYTPAANYAGTDSAVLRVSDGKGGVINTLLTLTVADVADAPVVSGSGSAVAYNSGSGSILALAAGIDVSDVDSSGFRALTITLRDAEAGDTLSFVKIAGASFGYDGDLYYDDGTSWDTHGASLTLAGDSITVTFAEGHEPPAEVIRDLLRSIKFESVSTNGSTRQIEVVVTDDTDVSTTVTRDITVNGAPTLTLSGDINMGARFDSDSYAAGTIVTPQTDDITLETRFNWSGDNYDQDQVLFYNGDSASAGWGLGIIDGTLHILFAGGQVHDTGVSVLEGEWHDAALVRQAGDWHLFYDGESIDLTLAISPATISSGETVVGNDNTHAVGFNGIIDYTALWTEGRSAAQVSSDMAGTITPPTAALAGYWIGVVSSVGGPLRLVDSSGNNHTLSSGLDSALFQAVVAGIETTEDSAASLVLHIGDDSDTAAAVTRTIQEAAAHGTVTFTGDTYTYTPDSNYSGTDSFVIRLTDSQGAHADYVVDVLVHDQNDAPTSTAFTAQTLTALTKVCIDVASHFSDIDALDTLDISFSTLPDWLSWDADTGILSGIPPLGATAGDITITATDRAGATTSQTLSLSLPSVQIAGVNSAGSALKFSGDSDYAHTSLAMAATGGTVELWAQTSQWDPASEVFLFGNGIAKGDDNAISLTIGPSGLTVQYGGTTQSGVTSQTSDTSTWQDGSWHHLAFTWEQSGSGTLLTLYVDGVGTMSAYTEFAIDAAYLSDWQVGASASGTGAPASFDGAIDNLRMWDDVRSQEEISANMVLETPTDTDGLLANWLMDKVTGGAIVSDGGSEQLVLGATTATEGTDPIVVNQPSRALELHGGYLTIDNPTVSAAMTFEAWVRPDTIASAAENFTAIYSVGTYNSAGFFAVGYDNSGALTVLWHDGTSQHSVTQDSGTLSVGDWNHVAVTITPDGSGTATVQLYINGQSVGSATNKPLVIEGLQASAYVGHADGVTPNMDGAIADLRLYDVALTATDIAQDINTRPGDDEFGLVLGLELATGYEDSSALVRTDIDSNGDDGTFTGVVINGANNFLSTKPTSFSDSLTTLEDTSVTSTLLAVSSSSESLNYYTPSDGMPSHGWVRFNGDGTFTYTPEDDFVGTDQFTIRVDDGLGNVADKDITVTVNAVDDPISAHPPTTSSVDAVGLHGQTAIAIENGLATGTNSVTYEGWLWLNSNAAAQQTILAVGDSGTSAQLSVVNGQLNFFLNGSEIAVGGAITADLWNHVAVVVEAGSPSLVTLYVNGIQTGQGSFPSAIDITGTTAYLGRSTSSAAGTEEYLSGSLSDFRVYTEARGVADIRADMTGSTANSTNLYARWTLDTSTGGTIADSVGGHDGSIVGYNYGDDERILAIVNSGASVAIGGLVLYEPDQTPEETPNIPAEIKVTFSAEHGTINFASLSGLTSATGNGTDTVTLTGSLAALNAVLGNVTYTASEGYSGRDGVKIVIDEMASGVTRMDGGTLSILVMAVPTASNDSLFGGSGADTIDGLAGNDAIFGMAGNDVLSGSAGADRLWGDNGNDTLTGGAGADTLTGGMGNDLFRFTGKTDSTETETDSIVDFGQTYGNDVIRLEGMSGIAYNSETTLATLGLGTPSTLADCLSALKSSGPANTMVFFTVGTDGYLYVKGAGTGVDFDGTLIRLENRTTPLATSEIQFGVLTGTPAVDTMTGTAASEVFLGLADNDTIDGAAGDDTLIGGEGADTLTGGTGADRFVYAAQVDSSSTNMDTITDFSVVQGDRIAITGMDGIVYDGVPYAPLAASAGETIDAILADVSIDNRMVFFTQGGDGYLVVSGNGGGMSVDGFAIKLAGVTTAPNRSAIENALSLAGTATDDILVGTVGDDIIGGAAGNDTLSGGAGNDTLMGGSGADTLTGGADGDQFRINSYMDSSSGMPDVVTDFVSGQDSLVFNGISGIAYDPSPYGAVQDDLATTITTIQDDPGITNRAVFFVQSGNGYIYVKSSMGGGFGGTLVKLEGVTTAPTLDDLPGLVDTVGVTLSGTLSGTWSVTGTGYNDTLDASTASNRPVYGLGGDDTLIGAESSTLVGGAGMDYLSGGTNSDFLYTSKDDSNLTGGTDIVNSFTADKSIQFQGIAGIAYTESALDITGASSVADAVTAIAADSQIQDQLVFFTLGGDGYLTVKGSGFGTDYDGTVIKLASVTTAPALASLPGILKLYQGSALVDVPTDSGTGDMMYGLGGDDTLNGGADADVLEGGAGADTLTGGSQGDVFRYTSGTDSTVASMDTITDFIPSQDTIRFEGMKGITYSPFPFAGSAPSSVTEFIAQIQARPQLTNTVVYFSFGGDGYLYVNGSGSGTDFNGTLIRLEAVQTWPALGDIQTGALIGTDDDDVLIGTDGGDIFISQLGNNILRGGTGDDLFQVGHGTDTISGGGGTDTVEIGGGSPVSGIARLGDNLVFTTDGTHSVILRNQFAGDAISSVTLTRSNSSDDTTYTYVAGTVGTSGHDIIAGDGTLSGGNGNDIVLGNTGADVLYGDGGMDVLNGGAGNDVLVGGLEGDSLTGGTGADVFRFLSGADSAIGEWDVVKDFDLTNDKLDLVGLGSVVGLQLVSHDIGDTYPPPGGVAAAIASEPSITNNSIVVWLQNGSTYIYVKAEGTSQNGLMIQLEGFTGTLTEDNFLQLIAPDSPAGSAAWDAGGGNLLWSNAANWSDDIVPDATTAVSLSNTIVTHGDGTTQSVHTLYGDNSTLQLSPGTLNVTTRAELYNGSVLSIGTTGVLGGAGSVMLEGEMNWSGGTIAAGQGVMVNGWTYIENGAHTLDTLLALAGDSEVSASTISGHGELANAGYMTVLSSSGFNVALANDGIISLTSSDTAQDVTLSATGGIANTGIIELGGRYDAGDSTTLSLGGNAALMISDGGVLRARDSGSTTHTVVGEVDLLGGSIMAEGNLTIDNENTQTFLDNGFITVADGKVLTIDGGAGGGLIEIASEGLVTTGTLRLAGTQKVFIDSNFSLSQHASLDLAGAVTFTGGQISNEGIMALKGDDDVFYSRLTNQAGATMTVTAGNDQGDGAATLGLYGGLENSGTLNLQTETGSSDSLVLNLGAETIQNFGQMVVSGLGSGTITINGGVSNSSDGAIHLAGDLAIIGAQGLTNDGTITIDQGKTLDVAATPELVNAASGTIAGSGTIVGTVSNEGTLSPGGDDAAGTLSVNGDYLGENSSTITLDVLHDGDDADSDPDSDLLEISGSASLAGSLVFGFKDYIPSSGESFVAITAASGLDESSLWGTDSTANTADDLIHINHDLGSAWTATWTATGTSLSVTFTQVNGVEVVDGSWGTDDASTSSSAVKISTMAASVTGSLLAGSLQVTQDLTVSTGNSVEVANKAVVDSTADLILAGGTLGGTGDIIVLGDLIASGGGLLGSGLMTVNGNTQISDTNGTLTVDKTLDLRGASTVTGTNTTVASTDAGSGPSTGRVNNYGAMRIEALAASFQIAMVNTVAASMVLDASNAGAATQDMVVTVGDQYNTFVNHGEFQLTGGAPSYGVTLDTNGGIFDNRGVMDLDSTYSSQVDRIDGALMNQGTLYLGHNLVVAGTLNNSGWLSIHTGHGLALETGSTLNNNGVITGDGSMNIDTSAGASFVNNGVINPGGEGTAGSLYVNGDMILGANSLVRLDIGLDSFTVGGALTRGGTVEINTDGASLNTSSTYTVMSWDSSGSSGWFNQITGLDSDPAGALLLDPTISASDFTVRPRDVTEAATSGDDSIDGGTGADYLLLGNGDDIANVQSGADAVFGQNGNDQLSITGTDFHILDGGAGIDTLAWAGADGTTLDLSSYAGILQNLESIDLGVTGTQTLVLTAESVWRMMGNQSNALTGTESTMVVMGEGDNVTLSGWVTGNTQVALPEDPTASYTVYSSTYNGGTVQVYVDNSNTVSTS</sequence>
<keyword evidence="3" id="KW-0964">Secreted</keyword>
<keyword evidence="6" id="KW-1015">Disulfide bond</keyword>
<dbReference type="InterPro" id="IPR013783">
    <property type="entry name" value="Ig-like_fold"/>
</dbReference>
<dbReference type="Pfam" id="PF17963">
    <property type="entry name" value="Big_9"/>
    <property type="match status" value="3"/>
</dbReference>
<dbReference type="InterPro" id="IPR013858">
    <property type="entry name" value="Peptidase_M10B_C"/>
</dbReference>
<organism evidence="10 11">
    <name type="scientific">Magnetospirillum aberrantis SpK</name>
    <dbReference type="NCBI Taxonomy" id="908842"/>
    <lineage>
        <taxon>Bacteria</taxon>
        <taxon>Pseudomonadati</taxon>
        <taxon>Pseudomonadota</taxon>
        <taxon>Alphaproteobacteria</taxon>
        <taxon>Rhodospirillales</taxon>
        <taxon>Rhodospirillaceae</taxon>
        <taxon>Magnetospirillum</taxon>
    </lineage>
</organism>
<dbReference type="Pfam" id="PF08548">
    <property type="entry name" value="Peptidase_M10_C"/>
    <property type="match status" value="3"/>
</dbReference>
<dbReference type="InterPro" id="IPR006644">
    <property type="entry name" value="Cadg"/>
</dbReference>
<protein>
    <submittedName>
        <fullName evidence="10">Tandem-95 repeat protein</fullName>
    </submittedName>
</protein>
<feature type="domain" description="Dystroglycan-type cadherin-like" evidence="9">
    <location>
        <begin position="3283"/>
        <end position="3376"/>
    </location>
</feature>
<dbReference type="SUPFAM" id="SSF49313">
    <property type="entry name" value="Cadherin-like"/>
    <property type="match status" value="2"/>
</dbReference>
<evidence type="ECO:0000256" key="5">
    <source>
        <dbReference type="ARBA" id="ARBA00022737"/>
    </source>
</evidence>
<feature type="domain" description="LamG-like jellyroll fold" evidence="8">
    <location>
        <begin position="3625"/>
        <end position="3767"/>
    </location>
</feature>
<dbReference type="GO" id="GO:0005615">
    <property type="term" value="C:extracellular space"/>
    <property type="evidence" value="ECO:0007669"/>
    <property type="project" value="InterPro"/>
</dbReference>
<dbReference type="SUPFAM" id="SSF51120">
    <property type="entry name" value="beta-Roll"/>
    <property type="match status" value="10"/>
</dbReference>
<evidence type="ECO:0000256" key="6">
    <source>
        <dbReference type="ARBA" id="ARBA00023157"/>
    </source>
</evidence>
<dbReference type="PANTHER" id="PTHR38340">
    <property type="entry name" value="S-LAYER PROTEIN"/>
    <property type="match status" value="1"/>
</dbReference>
<evidence type="ECO:0000313" key="10">
    <source>
        <dbReference type="EMBL" id="NFV79340.1"/>
    </source>
</evidence>
<dbReference type="Pfam" id="PF00353">
    <property type="entry name" value="HemolysinCabind"/>
    <property type="match status" value="10"/>
</dbReference>
<dbReference type="InterPro" id="IPR050557">
    <property type="entry name" value="RTX_toxin/Mannuronan_C5-epim"/>
</dbReference>
<feature type="compositionally biased region" description="Polar residues" evidence="7">
    <location>
        <begin position="299"/>
        <end position="311"/>
    </location>
</feature>
<dbReference type="Gene3D" id="2.60.40.10">
    <property type="entry name" value="Immunoglobulins"/>
    <property type="match status" value="1"/>
</dbReference>
<dbReference type="Gene3D" id="2.60.40.3440">
    <property type="match status" value="3"/>
</dbReference>
<dbReference type="Proteomes" id="UP000480684">
    <property type="component" value="Unassembled WGS sequence"/>
</dbReference>
<accession>A0A7C9QS66</accession>
<proteinExistence type="predicted"/>
<reference evidence="10 11" key="1">
    <citation type="submission" date="2020-02" db="EMBL/GenBank/DDBJ databases">
        <authorList>
            <person name="Dziuba M."/>
            <person name="Kuznetsov B."/>
            <person name="Mardanov A."/>
            <person name="Ravin N."/>
            <person name="Grouzdev D."/>
        </authorList>
    </citation>
    <scope>NUCLEOTIDE SEQUENCE [LARGE SCALE GENOMIC DNA]</scope>
    <source>
        <strain evidence="10 11">SpK</strain>
    </source>
</reference>
<dbReference type="InterPro" id="IPR013320">
    <property type="entry name" value="ConA-like_dom_sf"/>
</dbReference>
<keyword evidence="11" id="KW-1185">Reference proteome</keyword>
<comment type="subcellular location">
    <subcellularLocation>
        <location evidence="2">Secreted</location>
    </subcellularLocation>
</comment>
<dbReference type="Gene3D" id="2.150.10.10">
    <property type="entry name" value="Serralysin-like metalloprotease, C-terminal"/>
    <property type="match status" value="7"/>
</dbReference>
<feature type="domain" description="LamG-like jellyroll fold" evidence="8">
    <location>
        <begin position="3405"/>
        <end position="3546"/>
    </location>
</feature>
<dbReference type="PRINTS" id="PR00313">
    <property type="entry name" value="CABNDNGRPT"/>
</dbReference>
<gene>
    <name evidence="10" type="ORF">G4223_04360</name>
</gene>
<feature type="domain" description="LamG-like jellyroll fold" evidence="8">
    <location>
        <begin position="3955"/>
        <end position="4087"/>
    </location>
</feature>
<keyword evidence="4" id="KW-0732">Signal</keyword>
<comment type="cofactor">
    <cofactor evidence="1">
        <name>Ca(2+)</name>
        <dbReference type="ChEBI" id="CHEBI:29108"/>
    </cofactor>
</comment>
<dbReference type="Pfam" id="PF04773">
    <property type="entry name" value="FecR"/>
    <property type="match status" value="1"/>
</dbReference>
<dbReference type="EMBL" id="JAAIYP010000026">
    <property type="protein sequence ID" value="NFV79340.1"/>
    <property type="molecule type" value="Genomic_DNA"/>
</dbReference>
<keyword evidence="5" id="KW-0677">Repeat</keyword>
<feature type="region of interest" description="Disordered" evidence="7">
    <location>
        <begin position="299"/>
        <end position="331"/>
    </location>
</feature>
<feature type="compositionally biased region" description="Low complexity" evidence="7">
    <location>
        <begin position="312"/>
        <end position="321"/>
    </location>
</feature>
<dbReference type="Gene3D" id="2.60.120.200">
    <property type="match status" value="5"/>
</dbReference>
<evidence type="ECO:0000256" key="3">
    <source>
        <dbReference type="ARBA" id="ARBA00022525"/>
    </source>
</evidence>
<dbReference type="PANTHER" id="PTHR38340:SF1">
    <property type="entry name" value="S-LAYER PROTEIN"/>
    <property type="match status" value="1"/>
</dbReference>
<dbReference type="InterPro" id="IPR001343">
    <property type="entry name" value="Hemolysn_Ca-bd"/>
</dbReference>
<evidence type="ECO:0000313" key="11">
    <source>
        <dbReference type="Proteomes" id="UP000480684"/>
    </source>
</evidence>
<name>A0A7C9QS66_9PROT</name>
<dbReference type="NCBIfam" id="NF012211">
    <property type="entry name" value="tand_rpt_95"/>
    <property type="match status" value="3"/>
</dbReference>
<dbReference type="GO" id="GO:0005509">
    <property type="term" value="F:calcium ion binding"/>
    <property type="evidence" value="ECO:0007669"/>
    <property type="project" value="InterPro"/>
</dbReference>
<dbReference type="Pfam" id="PF05345">
    <property type="entry name" value="He_PIG"/>
    <property type="match status" value="1"/>
</dbReference>
<evidence type="ECO:0000256" key="4">
    <source>
        <dbReference type="ARBA" id="ARBA00022729"/>
    </source>
</evidence>
<dbReference type="InterPro" id="IPR015919">
    <property type="entry name" value="Cadherin-like_sf"/>
</dbReference>
<dbReference type="SUPFAM" id="SSF49899">
    <property type="entry name" value="Concanavalin A-like lectins/glucanases"/>
    <property type="match status" value="5"/>
</dbReference>
<dbReference type="InterPro" id="IPR006860">
    <property type="entry name" value="FecR"/>
</dbReference>
<dbReference type="SMART" id="SM00560">
    <property type="entry name" value="LamGL"/>
    <property type="match status" value="3"/>
</dbReference>
<dbReference type="Pfam" id="PF13385">
    <property type="entry name" value="Laminin_G_3"/>
    <property type="match status" value="5"/>
</dbReference>
<dbReference type="GO" id="GO:0016020">
    <property type="term" value="C:membrane"/>
    <property type="evidence" value="ECO:0007669"/>
    <property type="project" value="InterPro"/>
</dbReference>
<evidence type="ECO:0000259" key="8">
    <source>
        <dbReference type="SMART" id="SM00560"/>
    </source>
</evidence>
<evidence type="ECO:0000256" key="1">
    <source>
        <dbReference type="ARBA" id="ARBA00001913"/>
    </source>
</evidence>
<dbReference type="InterPro" id="IPR006558">
    <property type="entry name" value="LamG-like"/>
</dbReference>
<dbReference type="InterPro" id="IPR018511">
    <property type="entry name" value="Hemolysin-typ_Ca-bd_CS"/>
</dbReference>
<comment type="caution">
    <text evidence="10">The sequence shown here is derived from an EMBL/GenBank/DDBJ whole genome shotgun (WGS) entry which is preliminary data.</text>
</comment>
<dbReference type="PROSITE" id="PS00330">
    <property type="entry name" value="HEMOLYSIN_CALCIUM"/>
    <property type="match status" value="11"/>
</dbReference>
<dbReference type="RefSeq" id="WP_163675530.1">
    <property type="nucleotide sequence ID" value="NZ_JAAIYP010000026.1"/>
</dbReference>
<evidence type="ECO:0000256" key="7">
    <source>
        <dbReference type="SAM" id="MobiDB-lite"/>
    </source>
</evidence>
<evidence type="ECO:0000256" key="2">
    <source>
        <dbReference type="ARBA" id="ARBA00004613"/>
    </source>
</evidence>
<evidence type="ECO:0000259" key="9">
    <source>
        <dbReference type="SMART" id="SM00736"/>
    </source>
</evidence>
<dbReference type="InterPro" id="IPR011049">
    <property type="entry name" value="Serralysin-like_metalloprot_C"/>
</dbReference>